<feature type="transmembrane region" description="Helical" evidence="5">
    <location>
        <begin position="366"/>
        <end position="395"/>
    </location>
</feature>
<keyword evidence="2 5" id="KW-0812">Transmembrane</keyword>
<organism evidence="6 7">
    <name type="scientific">Streptococcus pyogenes serotype M12 (strain MGAS9429)</name>
    <dbReference type="NCBI Taxonomy" id="370551"/>
    <lineage>
        <taxon>Bacteria</taxon>
        <taxon>Bacillati</taxon>
        <taxon>Bacillota</taxon>
        <taxon>Bacilli</taxon>
        <taxon>Lactobacillales</taxon>
        <taxon>Streptococcaceae</taxon>
        <taxon>Streptococcus</taxon>
    </lineage>
</organism>
<feature type="transmembrane region" description="Helical" evidence="5">
    <location>
        <begin position="286"/>
        <end position="307"/>
    </location>
</feature>
<evidence type="ECO:0000256" key="1">
    <source>
        <dbReference type="ARBA" id="ARBA00004141"/>
    </source>
</evidence>
<evidence type="ECO:0000256" key="4">
    <source>
        <dbReference type="ARBA" id="ARBA00023136"/>
    </source>
</evidence>
<comment type="subcellular location">
    <subcellularLocation>
        <location evidence="1">Membrane</location>
        <topology evidence="1">Multi-pass membrane protein</topology>
    </subcellularLocation>
</comment>
<dbReference type="KEGG" id="spk:MGAS9429_Spy0603"/>
<dbReference type="SUPFAM" id="SSF81340">
    <property type="entry name" value="Clc chloride channel"/>
    <property type="match status" value="1"/>
</dbReference>
<dbReference type="EMBL" id="CP000259">
    <property type="protein sequence ID" value="ABF31791.1"/>
    <property type="molecule type" value="Genomic_DNA"/>
</dbReference>
<gene>
    <name evidence="6" type="ordered locus">MGAS9429_Spy0603</name>
</gene>
<feature type="transmembrane region" description="Helical" evidence="5">
    <location>
        <begin position="228"/>
        <end position="249"/>
    </location>
</feature>
<evidence type="ECO:0000313" key="7">
    <source>
        <dbReference type="Proteomes" id="UP000002433"/>
    </source>
</evidence>
<accession>Q1JMM1</accession>
<sequence length="424" mass="45623">MVTLMIKSIATLPKPSLKEALGLIGLALPIGATVGVVDVIFGKGLLFLSEYRDHHLFLLLPFLALAGLVIVFLYDKLGKEVRQGMGLVFQVGHGQKDQIPPILIPLILFSTWVTHLFGASAGREGVAVQIGATISHYCQRFVTSQEAARHLLIMGMAAGFAGLFQTPIAAVVFALEVLLVGTLRYCALLPSLVAACVASWTSHSLGLEKFTIVLEETLTITPLTLVKLIGLGLIFGLVGNSFAYLLGWFKPYLSQKLPNPYFRIAFIGALLSICLMIGHVGRYSGLGTHLIAAAFSGQTILTYDWLLKMIVTVISLSAGFQGGEVTPLFAIGASLGIVLAPYLGLPVLLVAALGYTTVFGSATNTFWAPIFIGIEVFGPENALAYFVTSAAAYMVSHRHSIYSYQKVVMINLKDMTVNQMDLKK</sequence>
<dbReference type="Pfam" id="PF00654">
    <property type="entry name" value="Voltage_CLC"/>
    <property type="match status" value="1"/>
</dbReference>
<dbReference type="Proteomes" id="UP000002433">
    <property type="component" value="Chromosome"/>
</dbReference>
<dbReference type="InterPro" id="IPR050368">
    <property type="entry name" value="ClC-type_chloride_channel"/>
</dbReference>
<feature type="transmembrane region" description="Helical" evidence="5">
    <location>
        <begin position="54"/>
        <end position="74"/>
    </location>
</feature>
<dbReference type="GO" id="GO:0015108">
    <property type="term" value="F:chloride transmembrane transporter activity"/>
    <property type="evidence" value="ECO:0007669"/>
    <property type="project" value="InterPro"/>
</dbReference>
<proteinExistence type="predicted"/>
<dbReference type="PANTHER" id="PTHR43427">
    <property type="entry name" value="CHLORIDE CHANNEL PROTEIN CLC-E"/>
    <property type="match status" value="1"/>
</dbReference>
<feature type="transmembrane region" description="Helical" evidence="5">
    <location>
        <begin position="20"/>
        <end position="42"/>
    </location>
</feature>
<dbReference type="AlphaFoldDB" id="Q1JMM1"/>
<evidence type="ECO:0000256" key="5">
    <source>
        <dbReference type="SAM" id="Phobius"/>
    </source>
</evidence>
<dbReference type="CDD" id="cd03682">
    <property type="entry name" value="ClC_sycA_like"/>
    <property type="match status" value="1"/>
</dbReference>
<evidence type="ECO:0000313" key="6">
    <source>
        <dbReference type="EMBL" id="ABF31791.1"/>
    </source>
</evidence>
<keyword evidence="4 5" id="KW-0472">Membrane</keyword>
<dbReference type="PANTHER" id="PTHR43427:SF12">
    <property type="entry name" value="CHLORIDE TRANSPORTER"/>
    <property type="match status" value="1"/>
</dbReference>
<protein>
    <submittedName>
        <fullName evidence="6">Chloride channel protein</fullName>
    </submittedName>
</protein>
<dbReference type="PRINTS" id="PR00762">
    <property type="entry name" value="CLCHANNEL"/>
</dbReference>
<keyword evidence="3 5" id="KW-1133">Transmembrane helix</keyword>
<dbReference type="HOGENOM" id="CLU_015263_1_0_9"/>
<name>Q1JMM1_STRPC</name>
<feature type="transmembrane region" description="Helical" evidence="5">
    <location>
        <begin position="151"/>
        <end position="175"/>
    </location>
</feature>
<reference evidence="6 7" key="1">
    <citation type="journal article" date="2006" name="Proc. Natl. Acad. Sci. U.S.A.">
        <title>Molecular genetic anatomy of inter- and intraserotype variation in the human bacterial pathogen group A Streptococcus.</title>
        <authorList>
            <person name="Beres S.B."/>
            <person name="Richter E.W."/>
            <person name="Nagiec M.J."/>
            <person name="Sumby P."/>
            <person name="Porcella S.F."/>
            <person name="DeLeo F.R."/>
            <person name="Musser J.M."/>
        </authorList>
    </citation>
    <scope>NUCLEOTIDE SEQUENCE [LARGE SCALE GENOMIC DNA]</scope>
    <source>
        <strain evidence="6 7">MGAS9429</strain>
    </source>
</reference>
<evidence type="ECO:0000256" key="2">
    <source>
        <dbReference type="ARBA" id="ARBA00022692"/>
    </source>
</evidence>
<dbReference type="InterPro" id="IPR001807">
    <property type="entry name" value="ClC"/>
</dbReference>
<dbReference type="Gene3D" id="1.10.3080.10">
    <property type="entry name" value="Clc chloride channel"/>
    <property type="match status" value="1"/>
</dbReference>
<evidence type="ECO:0000256" key="3">
    <source>
        <dbReference type="ARBA" id="ARBA00022989"/>
    </source>
</evidence>
<dbReference type="InterPro" id="IPR014743">
    <property type="entry name" value="Cl-channel_core"/>
</dbReference>
<feature type="transmembrane region" description="Helical" evidence="5">
    <location>
        <begin position="328"/>
        <end position="354"/>
    </location>
</feature>
<dbReference type="GO" id="GO:0016020">
    <property type="term" value="C:membrane"/>
    <property type="evidence" value="ECO:0007669"/>
    <property type="project" value="UniProtKB-SubCell"/>
</dbReference>
<feature type="transmembrane region" description="Helical" evidence="5">
    <location>
        <begin position="261"/>
        <end position="280"/>
    </location>
</feature>